<gene>
    <name evidence="2" type="ORF">GCM10007116_21750</name>
    <name evidence="1" type="ORF">HS1genome_1997</name>
</gene>
<name>A0A348B606_9CREN</name>
<dbReference type="OrthoDB" id="42545at2157"/>
<keyword evidence="3" id="KW-1185">Reference proteome</keyword>
<dbReference type="EMBL" id="AP018553">
    <property type="protein sequence ID" value="BBD73608.1"/>
    <property type="molecule type" value="Genomic_DNA"/>
</dbReference>
<protein>
    <submittedName>
        <fullName evidence="1">Uncharacterized protein</fullName>
    </submittedName>
</protein>
<dbReference type="Proteomes" id="UP000276741">
    <property type="component" value="Chromosome"/>
</dbReference>
<accession>A0A348B606</accession>
<reference evidence="2" key="4">
    <citation type="submission" date="2020-09" db="EMBL/GenBank/DDBJ databases">
        <authorList>
            <person name="Sun Q."/>
            <person name="Ohkuma M."/>
        </authorList>
    </citation>
    <scope>NUCLEOTIDE SEQUENCE</scope>
    <source>
        <strain evidence="2">JCM 31740</strain>
    </source>
</reference>
<dbReference type="Proteomes" id="UP000616143">
    <property type="component" value="Unassembled WGS sequence"/>
</dbReference>
<reference evidence="3" key="2">
    <citation type="submission" date="2018-04" db="EMBL/GenBank/DDBJ databases">
        <title>Complete genome sequence of Sulfodiicoccus acidiphilus strain HS-1.</title>
        <authorList>
            <person name="Sakai H.D."/>
            <person name="Kurosawa N."/>
        </authorList>
    </citation>
    <scope>NUCLEOTIDE SEQUENCE [LARGE SCALE GENOMIC DNA]</scope>
    <source>
        <strain evidence="3">HS-1</strain>
    </source>
</reference>
<proteinExistence type="predicted"/>
<dbReference type="EMBL" id="BMQS01000030">
    <property type="protein sequence ID" value="GGU04768.1"/>
    <property type="molecule type" value="Genomic_DNA"/>
</dbReference>
<evidence type="ECO:0000313" key="1">
    <source>
        <dbReference type="EMBL" id="BBD73608.1"/>
    </source>
</evidence>
<reference evidence="1" key="3">
    <citation type="journal article" date="2019" name="BMC Res. Notes">
        <title>Complete genome sequence of the Sulfodiicoccus acidiphilus strain HS-1T, the first crenarchaeon that lacks polB3, isolated from an acidic hot spring in Ohwaku-dani, Hakone, Japan.</title>
        <authorList>
            <person name="Sakai H.D."/>
            <person name="Kurosawa N."/>
        </authorList>
    </citation>
    <scope>NUCLEOTIDE SEQUENCE</scope>
    <source>
        <strain evidence="1">HS-1</strain>
    </source>
</reference>
<dbReference type="AlphaFoldDB" id="A0A348B606"/>
<sequence>MTRRAKAIGAAISTEVPPEPLLVLVNDYVVATRFTLSWLKENVMNPEDGGVLGKVHEELYKRLREEFNLPSKVAEDFHRDALSVYKGWYEDRRRGRLPSCTSPR</sequence>
<evidence type="ECO:0000313" key="3">
    <source>
        <dbReference type="Proteomes" id="UP000276741"/>
    </source>
</evidence>
<evidence type="ECO:0000313" key="2">
    <source>
        <dbReference type="EMBL" id="GGU04768.1"/>
    </source>
</evidence>
<organism evidence="1 3">
    <name type="scientific">Sulfodiicoccus acidiphilus</name>
    <dbReference type="NCBI Taxonomy" id="1670455"/>
    <lineage>
        <taxon>Archaea</taxon>
        <taxon>Thermoproteota</taxon>
        <taxon>Thermoprotei</taxon>
        <taxon>Sulfolobales</taxon>
        <taxon>Sulfolobaceae</taxon>
        <taxon>Sulfodiicoccus</taxon>
    </lineage>
</organism>
<dbReference type="KEGG" id="sacd:HS1genome_1997"/>
<reference evidence="2" key="1">
    <citation type="journal article" date="2014" name="Int. J. Syst. Evol. Microbiol.">
        <title>Complete genome sequence of Corynebacterium casei LMG S-19264T (=DSM 44701T), isolated from a smear-ripened cheese.</title>
        <authorList>
            <consortium name="US DOE Joint Genome Institute (JGI-PGF)"/>
            <person name="Walter F."/>
            <person name="Albersmeier A."/>
            <person name="Kalinowski J."/>
            <person name="Ruckert C."/>
        </authorList>
    </citation>
    <scope>NUCLEOTIDE SEQUENCE</scope>
    <source>
        <strain evidence="2">JCM 31740</strain>
    </source>
</reference>